<organism evidence="2 3">
    <name type="scientific">Vespula pensylvanica</name>
    <name type="common">Western yellow jacket</name>
    <name type="synonym">Wasp</name>
    <dbReference type="NCBI Taxonomy" id="30213"/>
    <lineage>
        <taxon>Eukaryota</taxon>
        <taxon>Metazoa</taxon>
        <taxon>Ecdysozoa</taxon>
        <taxon>Arthropoda</taxon>
        <taxon>Hexapoda</taxon>
        <taxon>Insecta</taxon>
        <taxon>Pterygota</taxon>
        <taxon>Neoptera</taxon>
        <taxon>Endopterygota</taxon>
        <taxon>Hymenoptera</taxon>
        <taxon>Apocrita</taxon>
        <taxon>Aculeata</taxon>
        <taxon>Vespoidea</taxon>
        <taxon>Vespidae</taxon>
        <taxon>Vespinae</taxon>
        <taxon>Vespula</taxon>
    </lineage>
</organism>
<gene>
    <name evidence="2" type="ORF">H0235_000167</name>
</gene>
<comment type="caution">
    <text evidence="2">The sequence shown here is derived from an EMBL/GenBank/DDBJ whole genome shotgun (WGS) entry which is preliminary data.</text>
</comment>
<proteinExistence type="predicted"/>
<sequence>MWKKKNDSIHHQENRWRFSSPTLPVEKNNYHGEDAFSRFIAHSNACLTEAPLAEHKYRPSSTMRVLLLDSWTPDLVYTRAEEDVEEEKEVEEEEEEEKEEDKKEEEEDESKEEEEEEKEEESSKMFTKRERSECRGIKRCRGVGFGG</sequence>
<name>A0A834PDA8_VESPE</name>
<dbReference type="EMBL" id="JACSDY010000001">
    <property type="protein sequence ID" value="KAF7437776.1"/>
    <property type="molecule type" value="Genomic_DNA"/>
</dbReference>
<accession>A0A834PDA8</accession>
<evidence type="ECO:0000313" key="3">
    <source>
        <dbReference type="Proteomes" id="UP000600918"/>
    </source>
</evidence>
<dbReference type="AlphaFoldDB" id="A0A834PDA8"/>
<feature type="region of interest" description="Disordered" evidence="1">
    <location>
        <begin position="78"/>
        <end position="132"/>
    </location>
</feature>
<feature type="compositionally biased region" description="Basic and acidic residues" evidence="1">
    <location>
        <begin position="121"/>
        <end position="132"/>
    </location>
</feature>
<feature type="region of interest" description="Disordered" evidence="1">
    <location>
        <begin position="1"/>
        <end position="24"/>
    </location>
</feature>
<dbReference type="Proteomes" id="UP000600918">
    <property type="component" value="Unassembled WGS sequence"/>
</dbReference>
<reference evidence="2" key="1">
    <citation type="journal article" date="2020" name="G3 (Bethesda)">
        <title>High-Quality Assemblies for Three Invasive Social Wasps from the &lt;i&gt;Vespula&lt;/i&gt; Genus.</title>
        <authorList>
            <person name="Harrop T.W.R."/>
            <person name="Guhlin J."/>
            <person name="McLaughlin G.M."/>
            <person name="Permina E."/>
            <person name="Stockwell P."/>
            <person name="Gilligan J."/>
            <person name="Le Lec M.F."/>
            <person name="Gruber M.A.M."/>
            <person name="Quinn O."/>
            <person name="Lovegrove M."/>
            <person name="Duncan E.J."/>
            <person name="Remnant E.J."/>
            <person name="Van Eeckhoven J."/>
            <person name="Graham B."/>
            <person name="Knapp R.A."/>
            <person name="Langford K.W."/>
            <person name="Kronenberg Z."/>
            <person name="Press M.O."/>
            <person name="Eacker S.M."/>
            <person name="Wilson-Rankin E.E."/>
            <person name="Purcell J."/>
            <person name="Lester P.J."/>
            <person name="Dearden P.K."/>
        </authorList>
    </citation>
    <scope>NUCLEOTIDE SEQUENCE</scope>
    <source>
        <strain evidence="2">Volc-1</strain>
    </source>
</reference>
<feature type="compositionally biased region" description="Basic and acidic residues" evidence="1">
    <location>
        <begin position="1"/>
        <end position="16"/>
    </location>
</feature>
<keyword evidence="3" id="KW-1185">Reference proteome</keyword>
<evidence type="ECO:0000313" key="2">
    <source>
        <dbReference type="EMBL" id="KAF7437776.1"/>
    </source>
</evidence>
<feature type="compositionally biased region" description="Acidic residues" evidence="1">
    <location>
        <begin position="82"/>
        <end position="120"/>
    </location>
</feature>
<protein>
    <submittedName>
        <fullName evidence="2">Uncharacterized protein</fullName>
    </submittedName>
</protein>
<evidence type="ECO:0000256" key="1">
    <source>
        <dbReference type="SAM" id="MobiDB-lite"/>
    </source>
</evidence>